<evidence type="ECO:0000256" key="4">
    <source>
        <dbReference type="SAM" id="MobiDB-lite"/>
    </source>
</evidence>
<comment type="caution">
    <text evidence="6">The sequence shown here is derived from an EMBL/GenBank/DDBJ whole genome shotgun (WGS) entry which is preliminary data.</text>
</comment>
<evidence type="ECO:0000313" key="6">
    <source>
        <dbReference type="EMBL" id="GHO55263.1"/>
    </source>
</evidence>
<dbReference type="Pfam" id="PF13424">
    <property type="entry name" value="TPR_12"/>
    <property type="match status" value="1"/>
</dbReference>
<name>A0ABQ3URD2_9CHLR</name>
<dbReference type="Pfam" id="PF13191">
    <property type="entry name" value="AAA_16"/>
    <property type="match status" value="1"/>
</dbReference>
<dbReference type="PROSITE" id="PS50005">
    <property type="entry name" value="TPR"/>
    <property type="match status" value="1"/>
</dbReference>
<dbReference type="InterPro" id="IPR011990">
    <property type="entry name" value="TPR-like_helical_dom_sf"/>
</dbReference>
<organism evidence="6 7">
    <name type="scientific">Ktedonobacter robiniae</name>
    <dbReference type="NCBI Taxonomy" id="2778365"/>
    <lineage>
        <taxon>Bacteria</taxon>
        <taxon>Bacillati</taxon>
        <taxon>Chloroflexota</taxon>
        <taxon>Ktedonobacteria</taxon>
        <taxon>Ktedonobacterales</taxon>
        <taxon>Ktedonobacteraceae</taxon>
        <taxon>Ktedonobacter</taxon>
    </lineage>
</organism>
<evidence type="ECO:0000313" key="7">
    <source>
        <dbReference type="Proteomes" id="UP000654345"/>
    </source>
</evidence>
<dbReference type="PANTHER" id="PTHR16305">
    <property type="entry name" value="TESTICULAR SOLUBLE ADENYLYL CYCLASE"/>
    <property type="match status" value="1"/>
</dbReference>
<dbReference type="InterPro" id="IPR019734">
    <property type="entry name" value="TPR_rpt"/>
</dbReference>
<dbReference type="InterPro" id="IPR041664">
    <property type="entry name" value="AAA_16"/>
</dbReference>
<dbReference type="Pfam" id="PF03704">
    <property type="entry name" value="BTAD"/>
    <property type="match status" value="1"/>
</dbReference>
<sequence>MHREQIRYHLWPDLEAEIAANRLNGAVHELRQILEPDLERPATSRMLRLERDILELADSSRIWVDAEAFEQRVKEASAATDQEIALQRLEEAANLYAGSYLLEELYSEWATPRRDALQRTWVGMLLRLAQLYIAEEKPINAIEALDHLRTVEPTNEIALQRLMILLTHMDRRGEALQAYIQHVKLLENEYEGEPLPETTELYEALLKGQVPLLAENSPPPMPAVPASPTPGIPRPETAPQQEPATVAHVLHTLTATSTLHFARPSFQLSRHNRSPLIGRGHEQEILRNVMHAITSAEPQLVCVEASSLPLAQTQPLRRVPHFLMLQGEAGIGKTRLAEELSLEAYTQGWTVAWSRSFEQEITIPYRPWIELLRTLLQSIPELAPIYADSPYHTLEAAASEPLKLSLHLEQLRTLLPELSQITPLTNPSPPPSAISLEQDRLHLWESTLHLLESLSQVAPLLLVLDDLHWADDSSLDLLTYLIHHFRQQHILVIATCRDKELTAQHKIRTMNADLCREQALVNLPVAPLSSDQIGTLVSYLPRDLVHTIQQQAAGNPFFAEELARFVTIPISKHALSGSPDALLKGASSQPTLQQDIREELASSALPEGISAVLERRLHRLSPNCRSLLNRAAVLGGSFELNLLLPMASEHSEDMILDLLDEALQAGLLTEEGNGAHITYHFWHPLIISHLYERLSAARRAQFHRRAVEAIKSANSMAPQEKLAADILYHLIRGGGETRQVGHYAELAGHHAYALAAYPEAQNFYRQVLYAIAYMPIHEAETEDIVHQIGHIASRTLEKAVEDPLRVCRVLERIAECNLVLGNYEIARACYHSMLSIRADYSFMQRAYPSHMPQADQAHQEAQIRALLWRMIGYTWSSSGNYRLAQECFIRGRVVMQEAGIISGITWASLQSQYAALLRLLGHFEEAQRLLQEALEILSAAIPLAGQRQHDGYWLPGIYPYSPSTSSEAPQTRIERALSGDPVELGYAYERLGTVEICMGDTQESLCHLFQSLEIFEQAGLVSHQTVTCNNIGAVYMLRREHNEARKYLRRAVELAERIEELPIVALGLGNLGELSHQNGDLLEAEQLLLRCIATCEQVKNDDNLSWFTLEMAGIQIDKGDLDRARTYLLQALRISRGIKSTRNARYALLKLGELRLHQANAFHPGQPQPPSTPQQQRLLRQVSQTLQRAVTPQNQEEIEREMLLEGNFLLAKLHFVRGDLAVATRLAHSILEQAQDNQIQTALERAYCLLGQIESTRQNYAQSDHYFAQALQLCQEHQLRLDYARTLASHGFSLLQRSPQPGLTQSTTEQALAALHQARDLFASSHATRDLFTIEQLLTSLEYTHL</sequence>
<evidence type="ECO:0000256" key="1">
    <source>
        <dbReference type="ARBA" id="ARBA00022741"/>
    </source>
</evidence>
<keyword evidence="3" id="KW-0802">TPR repeat</keyword>
<dbReference type="SMART" id="SM00028">
    <property type="entry name" value="TPR"/>
    <property type="match status" value="10"/>
</dbReference>
<keyword evidence="1" id="KW-0547">Nucleotide-binding</keyword>
<dbReference type="InterPro" id="IPR027417">
    <property type="entry name" value="P-loop_NTPase"/>
</dbReference>
<dbReference type="PANTHER" id="PTHR16305:SF28">
    <property type="entry name" value="GUANYLATE CYCLASE DOMAIN-CONTAINING PROTEIN"/>
    <property type="match status" value="1"/>
</dbReference>
<evidence type="ECO:0000256" key="3">
    <source>
        <dbReference type="PROSITE-ProRule" id="PRU00339"/>
    </source>
</evidence>
<accession>A0ABQ3URD2</accession>
<protein>
    <recommendedName>
        <fullName evidence="5">Bacterial transcriptional activator domain-containing protein</fullName>
    </recommendedName>
</protein>
<evidence type="ECO:0000256" key="2">
    <source>
        <dbReference type="ARBA" id="ARBA00022840"/>
    </source>
</evidence>
<dbReference type="Pfam" id="PF13181">
    <property type="entry name" value="TPR_8"/>
    <property type="match status" value="1"/>
</dbReference>
<feature type="repeat" description="TPR" evidence="3">
    <location>
        <begin position="1025"/>
        <end position="1058"/>
    </location>
</feature>
<reference evidence="6 7" key="1">
    <citation type="journal article" date="2021" name="Int. J. Syst. Evol. Microbiol.">
        <title>Reticulibacter mediterranei gen. nov., sp. nov., within the new family Reticulibacteraceae fam. nov., and Ktedonospora formicarum gen. nov., sp. nov., Ktedonobacter robiniae sp. nov., Dictyobacter formicarum sp. nov. and Dictyobacter arantiisoli sp. nov., belonging to the class Ktedonobacteria.</title>
        <authorList>
            <person name="Yabe S."/>
            <person name="Zheng Y."/>
            <person name="Wang C.M."/>
            <person name="Sakai Y."/>
            <person name="Abe K."/>
            <person name="Yokota A."/>
            <person name="Donadio S."/>
            <person name="Cavaletti L."/>
            <person name="Monciardini P."/>
        </authorList>
    </citation>
    <scope>NUCLEOTIDE SEQUENCE [LARGE SCALE GENOMIC DNA]</scope>
    <source>
        <strain evidence="6 7">SOSP1-30</strain>
    </source>
</reference>
<gene>
    <name evidence="6" type="ORF">KSB_37380</name>
</gene>
<keyword evidence="7" id="KW-1185">Reference proteome</keyword>
<dbReference type="Proteomes" id="UP000654345">
    <property type="component" value="Unassembled WGS sequence"/>
</dbReference>
<dbReference type="SUPFAM" id="SSF52540">
    <property type="entry name" value="P-loop containing nucleoside triphosphate hydrolases"/>
    <property type="match status" value="1"/>
</dbReference>
<dbReference type="Gene3D" id="1.25.40.10">
    <property type="entry name" value="Tetratricopeptide repeat domain"/>
    <property type="match status" value="4"/>
</dbReference>
<dbReference type="InterPro" id="IPR005158">
    <property type="entry name" value="BTAD"/>
</dbReference>
<keyword evidence="2" id="KW-0067">ATP-binding</keyword>
<evidence type="ECO:0000259" key="5">
    <source>
        <dbReference type="SMART" id="SM01043"/>
    </source>
</evidence>
<proteinExistence type="predicted"/>
<feature type="compositionally biased region" description="Pro residues" evidence="4">
    <location>
        <begin position="217"/>
        <end position="233"/>
    </location>
</feature>
<dbReference type="SMART" id="SM01043">
    <property type="entry name" value="BTAD"/>
    <property type="match status" value="1"/>
</dbReference>
<feature type="region of interest" description="Disordered" evidence="4">
    <location>
        <begin position="217"/>
        <end position="239"/>
    </location>
</feature>
<dbReference type="SUPFAM" id="SSF48452">
    <property type="entry name" value="TPR-like"/>
    <property type="match status" value="3"/>
</dbReference>
<dbReference type="EMBL" id="BNJG01000001">
    <property type="protein sequence ID" value="GHO55263.1"/>
    <property type="molecule type" value="Genomic_DNA"/>
</dbReference>
<feature type="domain" description="Bacterial transcriptional activator" evidence="5">
    <location>
        <begin position="64"/>
        <end position="206"/>
    </location>
</feature>